<dbReference type="InterPro" id="IPR012337">
    <property type="entry name" value="RNaseH-like_sf"/>
</dbReference>
<evidence type="ECO:0000259" key="3">
    <source>
        <dbReference type="PROSITE" id="PS50103"/>
    </source>
</evidence>
<evidence type="ECO:0000256" key="2">
    <source>
        <dbReference type="SAM" id="MobiDB-lite"/>
    </source>
</evidence>
<dbReference type="InParanoid" id="A0D6T9"/>
<keyword evidence="1" id="KW-0863">Zinc-finger</keyword>
<dbReference type="GeneID" id="5031938"/>
<dbReference type="HOGENOM" id="CLU_259079_0_0_1"/>
<dbReference type="Gene3D" id="3.30.420.10">
    <property type="entry name" value="Ribonuclease H-like superfamily/Ribonuclease H"/>
    <property type="match status" value="1"/>
</dbReference>
<dbReference type="GO" id="GO:0008270">
    <property type="term" value="F:zinc ion binding"/>
    <property type="evidence" value="ECO:0007669"/>
    <property type="project" value="UniProtKB-KW"/>
</dbReference>
<evidence type="ECO:0000256" key="1">
    <source>
        <dbReference type="PROSITE-ProRule" id="PRU00723"/>
    </source>
</evidence>
<dbReference type="PANTHER" id="PTHR46814:SF1">
    <property type="entry name" value="EGALITARIAN, ISOFORM B"/>
    <property type="match status" value="1"/>
</dbReference>
<dbReference type="PROSITE" id="PS50103">
    <property type="entry name" value="ZF_C3H1"/>
    <property type="match status" value="2"/>
</dbReference>
<feature type="zinc finger region" description="C3H1-type" evidence="1">
    <location>
        <begin position="405"/>
        <end position="433"/>
    </location>
</feature>
<reference evidence="4 5" key="1">
    <citation type="journal article" date="2006" name="Nature">
        <title>Global trends of whole-genome duplications revealed by the ciliate Paramecium tetraurelia.</title>
        <authorList>
            <consortium name="Genoscope"/>
            <person name="Aury J.-M."/>
            <person name="Jaillon O."/>
            <person name="Duret L."/>
            <person name="Noel B."/>
            <person name="Jubin C."/>
            <person name="Porcel B.M."/>
            <person name="Segurens B."/>
            <person name="Daubin V."/>
            <person name="Anthouard V."/>
            <person name="Aiach N."/>
            <person name="Arnaiz O."/>
            <person name="Billaut A."/>
            <person name="Beisson J."/>
            <person name="Blanc I."/>
            <person name="Bouhouche K."/>
            <person name="Camara F."/>
            <person name="Duharcourt S."/>
            <person name="Guigo R."/>
            <person name="Gogendeau D."/>
            <person name="Katinka M."/>
            <person name="Keller A.-M."/>
            <person name="Kissmehl R."/>
            <person name="Klotz C."/>
            <person name="Koll F."/>
            <person name="Le Moue A."/>
            <person name="Lepere C."/>
            <person name="Malinsky S."/>
            <person name="Nowacki M."/>
            <person name="Nowak J.K."/>
            <person name="Plattner H."/>
            <person name="Poulain J."/>
            <person name="Ruiz F."/>
            <person name="Serrano V."/>
            <person name="Zagulski M."/>
            <person name="Dessen P."/>
            <person name="Betermier M."/>
            <person name="Weissenbach J."/>
            <person name="Scarpelli C."/>
            <person name="Schachter V."/>
            <person name="Sperling L."/>
            <person name="Meyer E."/>
            <person name="Cohen J."/>
            <person name="Wincker P."/>
        </authorList>
    </citation>
    <scope>NUCLEOTIDE SEQUENCE [LARGE SCALE GENOMIC DNA]</scope>
    <source>
        <strain evidence="4 5">Stock d4-2</strain>
    </source>
</reference>
<gene>
    <name evidence="4" type="ORF">GSPATT00001797001</name>
</gene>
<dbReference type="InterPro" id="IPR000571">
    <property type="entry name" value="Znf_CCCH"/>
</dbReference>
<dbReference type="SMART" id="SM00356">
    <property type="entry name" value="ZnF_C3H1"/>
    <property type="match status" value="2"/>
</dbReference>
<dbReference type="SUPFAM" id="SSF53098">
    <property type="entry name" value="Ribonuclease H-like"/>
    <property type="match status" value="1"/>
</dbReference>
<keyword evidence="5" id="KW-1185">Reference proteome</keyword>
<dbReference type="GO" id="GO:0003729">
    <property type="term" value="F:mRNA binding"/>
    <property type="evidence" value="ECO:0000318"/>
    <property type="project" value="GO_Central"/>
</dbReference>
<evidence type="ECO:0000313" key="4">
    <source>
        <dbReference type="EMBL" id="CAK78756.1"/>
    </source>
</evidence>
<protein>
    <recommendedName>
        <fullName evidence="3">C3H1-type domain-containing protein</fullName>
    </recommendedName>
</protein>
<dbReference type="Pfam" id="PF01612">
    <property type="entry name" value="DNA_pol_A_exo1"/>
    <property type="match status" value="1"/>
</dbReference>
<dbReference type="GO" id="GO:0006139">
    <property type="term" value="P:nucleobase-containing compound metabolic process"/>
    <property type="evidence" value="ECO:0007669"/>
    <property type="project" value="InterPro"/>
</dbReference>
<dbReference type="EMBL" id="CT868318">
    <property type="protein sequence ID" value="CAK78756.1"/>
    <property type="molecule type" value="Genomic_DNA"/>
</dbReference>
<sequence length="1331" mass="156595">MLNADYIQALALQFSINAEQFILYDQHRDPIQKQFICQYWLRGTCCFTPDFCHFAHGIQYLEYKIDSLTNLKPLPSLEDVKLKYRIDGFPKQYFVVEKFQSHPKVKEELKQYHEYIGKYYDPDKVYTLREIKFERSIKPIILNTMYLLEIQNFYEKILEMLQVKIIPRAVFIHELNRVGYSFMGSHFARPKTLIFHLQNSGSCFSKTLRTSIVITGYDESILRKQNSLKVLKQGVVKQQNIEQNENQDDANKEDNDDQDDEEDDEMIGLEDPLETQEGEKDIIFLIKVDDKKELIKSFAQKLSEILTAQPKLAKLTDMDDFQLAIDEIIKEENQKNFQNQQSIFPNLHQILTIQNQIWDEFAEEHGFQLIKFTNSRDSGIPISSIVKFFTPEQKLELTNYLQKPKIKYFLCQYWMRGICIFQKKDCRFAHGLEDLELNFDIARDFENLNQEQKPLRYNQKPLINHRTYQILFLQQYKMIDYGALGLHQKKNIFQIDNLKEYRDKIREFIQREMILNLYKKISNGKPQNKGEIMKYYNLVGFIQRGIDLSELKIIKLLINNDAVFEKESIVKVHQIEQDGLSKKEKKKVTQKQILLIPVLDYSIYNTFYESIILQALIIVLKNKVELPVEESIVKKEIYKLDQVLEMPGLYQFFLRHPKKKYTLIDYFQENILGQVKNKLKDQIHPEVFEQISEDGFNLIQFEADIPQLMAIIQAIYGNTLSHNQIPINFDKLIKQIEMKASDNDKYNCLVNYLHKDKLHKFFSINGSLYAINQHGKVADKIKKCKCGKQYQAPAKIKQINDNMLIQKIMEIQEFIDKEVRNTIVVDSAEKLLLVQDFMSFDVNYIGIDLEGQLRKGDIWLVQMGVMVENLRIIFIFDLMKAKYLEADLVFHEQMLSVIRSILEDEGICKVFHDCKRDSQALHINQICPRNIADTSSTYIFLESLKLNDQEQKKVKKNPVQISKEVLQVATPPINSVLTKYGAMHGGNELKEEMHAKFNNCKADDFFARPNPAFMYYSARDVEDLVQVYLQMEMLALEYRYIIEKMSNKNKEIKFRISDLMLPKMLDASFLYGEKRFLKKLNRQLDENNEINQNQEMTFEEVLSSNIDCREKIEKLVSDPNLQNDFLIKAHNINKDLKDFYYLPLVALTLDPPSYYPVDTIDIETIFQHFGQILKVINKDKIAYILMRSIVECWIGVKLLNNTPIELPGKFGTNQIHTLKVQLCFEDSSVHHIYQFNHRNLTEQGLTIQKTPDLFDNLEKDYKYISIFEIDVDVFQKDFNIKQRILGLKGSNIIRILYLVEKAFAFQSKENASTRQELDVKLLVDDQNLKIS</sequence>
<name>A0D6T9_PARTE</name>
<dbReference type="OrthoDB" id="297630at2759"/>
<keyword evidence="1" id="KW-0862">Zinc</keyword>
<feature type="domain" description="C3H1-type" evidence="3">
    <location>
        <begin position="31"/>
        <end position="59"/>
    </location>
</feature>
<dbReference type="GO" id="GO:0008408">
    <property type="term" value="F:3'-5' exonuclease activity"/>
    <property type="evidence" value="ECO:0007669"/>
    <property type="project" value="InterPro"/>
</dbReference>
<evidence type="ECO:0000313" key="5">
    <source>
        <dbReference type="Proteomes" id="UP000000600"/>
    </source>
</evidence>
<dbReference type="InterPro" id="IPR002562">
    <property type="entry name" value="3'-5'_exonuclease_dom"/>
</dbReference>
<dbReference type="PANTHER" id="PTHR46814">
    <property type="entry name" value="EGALITARIAN, ISOFORM B"/>
    <property type="match status" value="1"/>
</dbReference>
<dbReference type="GO" id="GO:0008298">
    <property type="term" value="P:intracellular mRNA localization"/>
    <property type="evidence" value="ECO:0000318"/>
    <property type="project" value="GO_Central"/>
</dbReference>
<dbReference type="OMA" id="MYYSARD"/>
<organism evidence="4 5">
    <name type="scientific">Paramecium tetraurelia</name>
    <dbReference type="NCBI Taxonomy" id="5888"/>
    <lineage>
        <taxon>Eukaryota</taxon>
        <taxon>Sar</taxon>
        <taxon>Alveolata</taxon>
        <taxon>Ciliophora</taxon>
        <taxon>Intramacronucleata</taxon>
        <taxon>Oligohymenophorea</taxon>
        <taxon>Peniculida</taxon>
        <taxon>Parameciidae</taxon>
        <taxon>Paramecium</taxon>
    </lineage>
</organism>
<proteinExistence type="predicted"/>
<dbReference type="InterPro" id="IPR036397">
    <property type="entry name" value="RNaseH_sf"/>
</dbReference>
<dbReference type="KEGG" id="ptm:GSPATT00001797001"/>
<feature type="domain" description="C3H1-type" evidence="3">
    <location>
        <begin position="405"/>
        <end position="433"/>
    </location>
</feature>
<dbReference type="STRING" id="5888.A0D6T9"/>
<feature type="region of interest" description="Disordered" evidence="2">
    <location>
        <begin position="240"/>
        <end position="272"/>
    </location>
</feature>
<keyword evidence="1" id="KW-0479">Metal-binding</keyword>
<feature type="compositionally biased region" description="Acidic residues" evidence="2">
    <location>
        <begin position="254"/>
        <end position="272"/>
    </location>
</feature>
<dbReference type="RefSeq" id="XP_001446153.1">
    <property type="nucleotide sequence ID" value="XM_001446116.2"/>
</dbReference>
<feature type="zinc finger region" description="C3H1-type" evidence="1">
    <location>
        <begin position="31"/>
        <end position="59"/>
    </location>
</feature>
<dbReference type="Proteomes" id="UP000000600">
    <property type="component" value="Unassembled WGS sequence"/>
</dbReference>
<accession>A0D6T9</accession>